<gene>
    <name evidence="1" type="ORF">FD41_GL000449</name>
</gene>
<accession>A0A0R1VWR1</accession>
<organism evidence="1 2">
    <name type="scientific">Lentilactobacillus farraginis DSM 18382 = JCM 14108</name>
    <dbReference type="NCBI Taxonomy" id="1423743"/>
    <lineage>
        <taxon>Bacteria</taxon>
        <taxon>Bacillati</taxon>
        <taxon>Bacillota</taxon>
        <taxon>Bacilli</taxon>
        <taxon>Lactobacillales</taxon>
        <taxon>Lactobacillaceae</taxon>
        <taxon>Lentilactobacillus</taxon>
    </lineage>
</organism>
<proteinExistence type="predicted"/>
<name>A0A0R1VWR1_9LACO</name>
<dbReference type="PATRIC" id="fig|1423743.5.peg.462"/>
<dbReference type="AlphaFoldDB" id="A0A0R1VWR1"/>
<evidence type="ECO:0000313" key="2">
    <source>
        <dbReference type="Proteomes" id="UP000051966"/>
    </source>
</evidence>
<protein>
    <submittedName>
        <fullName evidence="1">Uncharacterized protein</fullName>
    </submittedName>
</protein>
<evidence type="ECO:0000313" key="1">
    <source>
        <dbReference type="EMBL" id="KRM07491.1"/>
    </source>
</evidence>
<keyword evidence="2" id="KW-1185">Reference proteome</keyword>
<dbReference type="EMBL" id="AZFY01000096">
    <property type="protein sequence ID" value="KRM07491.1"/>
    <property type="molecule type" value="Genomic_DNA"/>
</dbReference>
<comment type="caution">
    <text evidence="1">The sequence shown here is derived from an EMBL/GenBank/DDBJ whole genome shotgun (WGS) entry which is preliminary data.</text>
</comment>
<reference evidence="1 2" key="1">
    <citation type="journal article" date="2015" name="Genome Announc.">
        <title>Expanding the biotechnology potential of lactobacilli through comparative genomics of 213 strains and associated genera.</title>
        <authorList>
            <person name="Sun Z."/>
            <person name="Harris H.M."/>
            <person name="McCann A."/>
            <person name="Guo C."/>
            <person name="Argimon S."/>
            <person name="Zhang W."/>
            <person name="Yang X."/>
            <person name="Jeffery I.B."/>
            <person name="Cooney J.C."/>
            <person name="Kagawa T.F."/>
            <person name="Liu W."/>
            <person name="Song Y."/>
            <person name="Salvetti E."/>
            <person name="Wrobel A."/>
            <person name="Rasinkangas P."/>
            <person name="Parkhill J."/>
            <person name="Rea M.C."/>
            <person name="O'Sullivan O."/>
            <person name="Ritari J."/>
            <person name="Douillard F.P."/>
            <person name="Paul Ross R."/>
            <person name="Yang R."/>
            <person name="Briner A.E."/>
            <person name="Felis G.E."/>
            <person name="de Vos W.M."/>
            <person name="Barrangou R."/>
            <person name="Klaenhammer T.R."/>
            <person name="Caufield P.W."/>
            <person name="Cui Y."/>
            <person name="Zhang H."/>
            <person name="O'Toole P.W."/>
        </authorList>
    </citation>
    <scope>NUCLEOTIDE SEQUENCE [LARGE SCALE GENOMIC DNA]</scope>
    <source>
        <strain evidence="1 2">DSM 18382</strain>
    </source>
</reference>
<dbReference type="Proteomes" id="UP000051966">
    <property type="component" value="Unassembled WGS sequence"/>
</dbReference>
<sequence length="50" mass="5549">MTIFFAGEIMSFIKNVLSVCLIGVISKLLFGDDVNSYGRQKAKLARLALR</sequence>